<reference evidence="2 3" key="1">
    <citation type="submission" date="2017-10" db="EMBL/GenBank/DDBJ databases">
        <title>Sequencing the genomes of 1000 actinobacteria strains.</title>
        <authorList>
            <person name="Klenk H.-P."/>
        </authorList>
    </citation>
    <scope>NUCLEOTIDE SEQUENCE [LARGE SCALE GENOMIC DNA]</scope>
    <source>
        <strain evidence="2 3">DSM 21863</strain>
    </source>
</reference>
<dbReference type="Proteomes" id="UP000224130">
    <property type="component" value="Unassembled WGS sequence"/>
</dbReference>
<name>A0A2A9EZK6_9MICO</name>
<comment type="caution">
    <text evidence="2">The sequence shown here is derived from an EMBL/GenBank/DDBJ whole genome shotgun (WGS) entry which is preliminary data.</text>
</comment>
<accession>A0A2A9EZK6</accession>
<keyword evidence="3" id="KW-1185">Reference proteome</keyword>
<keyword evidence="1" id="KW-1133">Transmembrane helix</keyword>
<keyword evidence="1" id="KW-0812">Transmembrane</keyword>
<keyword evidence="1" id="KW-0472">Membrane</keyword>
<gene>
    <name evidence="2" type="ORF">ATJ88_2407</name>
</gene>
<dbReference type="EMBL" id="PDJJ01000001">
    <property type="protein sequence ID" value="PFG43700.1"/>
    <property type="molecule type" value="Genomic_DNA"/>
</dbReference>
<evidence type="ECO:0000313" key="3">
    <source>
        <dbReference type="Proteomes" id="UP000224130"/>
    </source>
</evidence>
<dbReference type="AlphaFoldDB" id="A0A2A9EZK6"/>
<organism evidence="2 3">
    <name type="scientific">Isoptericola jiangsuensis</name>
    <dbReference type="NCBI Taxonomy" id="548579"/>
    <lineage>
        <taxon>Bacteria</taxon>
        <taxon>Bacillati</taxon>
        <taxon>Actinomycetota</taxon>
        <taxon>Actinomycetes</taxon>
        <taxon>Micrococcales</taxon>
        <taxon>Promicromonosporaceae</taxon>
        <taxon>Isoptericola</taxon>
    </lineage>
</organism>
<proteinExistence type="predicted"/>
<protein>
    <recommendedName>
        <fullName evidence="4">4-hydroxybenzoate polyprenyltransferase</fullName>
    </recommendedName>
</protein>
<feature type="transmembrane region" description="Helical" evidence="1">
    <location>
        <begin position="23"/>
        <end position="43"/>
    </location>
</feature>
<evidence type="ECO:0008006" key="4">
    <source>
        <dbReference type="Google" id="ProtNLM"/>
    </source>
</evidence>
<sequence length="50" mass="5176">MVHTAVLVAEEAAEHASAGINPVLLGVLAFGAFVVALVATYAFRNANNKH</sequence>
<dbReference type="RefSeq" id="WP_170023614.1">
    <property type="nucleotide sequence ID" value="NZ_PDJJ01000001.1"/>
</dbReference>
<evidence type="ECO:0000313" key="2">
    <source>
        <dbReference type="EMBL" id="PFG43700.1"/>
    </source>
</evidence>
<evidence type="ECO:0000256" key="1">
    <source>
        <dbReference type="SAM" id="Phobius"/>
    </source>
</evidence>